<feature type="transmembrane region" description="Helical" evidence="7">
    <location>
        <begin position="249"/>
        <end position="273"/>
    </location>
</feature>
<dbReference type="Pfam" id="PF01594">
    <property type="entry name" value="AI-2E_transport"/>
    <property type="match status" value="1"/>
</dbReference>
<evidence type="ECO:0000256" key="3">
    <source>
        <dbReference type="ARBA" id="ARBA00022692"/>
    </source>
</evidence>
<dbReference type="NCBIfam" id="TIGR02872">
    <property type="entry name" value="spore_ytvI"/>
    <property type="match status" value="1"/>
</dbReference>
<evidence type="ECO:0000313" key="9">
    <source>
        <dbReference type="Proteomes" id="UP000295718"/>
    </source>
</evidence>
<dbReference type="EMBL" id="SLUO01000015">
    <property type="protein sequence ID" value="TCL55442.1"/>
    <property type="molecule type" value="Genomic_DNA"/>
</dbReference>
<comment type="similarity">
    <text evidence="2">Belongs to the autoinducer-2 exporter (AI-2E) (TC 2.A.86) family.</text>
</comment>
<dbReference type="AlphaFoldDB" id="A0A4V2QB84"/>
<sequence length="407" mass="45495">MKPTTKTYLKVLMNLGIAVITALLLILLVPRVLVFFMPFVVGWIIAMIANPIVRFFEEKLKIKRKAGTAFVIISVIALVILGGYVIGAKIAEETVGLINALPDIWDDIENDFKANSKNLDIFYSRLPEEIRTSVESIGEEMDGYVGNLVSQAGTPTIEALGNFARHLPTAIVGVVMCLLSAYFFVAEREFLSEQMKKHMPEAVRYRYYMMSRSFKRAVGGYFKAQFKIEIWMYLLLVIGLWILKVDYVLLIALGIALLDFFPIFGTGTVLIPWAVIKMLGADYKMAVGILIIWCVGQLARQIIQPKIVGDSIGIAPLPTLFLLFIGYKIGGVLGMIIAVPVGIIFINMYEEGVFDTTLNSLKILMASINNFRRLEPEDMSAVKKYEESQRDKLKKHGETGGGESDRK</sequence>
<evidence type="ECO:0000256" key="2">
    <source>
        <dbReference type="ARBA" id="ARBA00009773"/>
    </source>
</evidence>
<accession>A0A4V2QB84</accession>
<dbReference type="OrthoDB" id="9774361at2"/>
<feature type="compositionally biased region" description="Basic and acidic residues" evidence="6">
    <location>
        <begin position="382"/>
        <end position="391"/>
    </location>
</feature>
<evidence type="ECO:0000256" key="6">
    <source>
        <dbReference type="SAM" id="MobiDB-lite"/>
    </source>
</evidence>
<evidence type="ECO:0000313" key="8">
    <source>
        <dbReference type="EMBL" id="TCL55442.1"/>
    </source>
</evidence>
<feature type="region of interest" description="Disordered" evidence="6">
    <location>
        <begin position="382"/>
        <end position="407"/>
    </location>
</feature>
<proteinExistence type="inferred from homology"/>
<comment type="subcellular location">
    <subcellularLocation>
        <location evidence="1">Membrane</location>
        <topology evidence="1">Multi-pass membrane protein</topology>
    </subcellularLocation>
</comment>
<dbReference type="PANTHER" id="PTHR21716:SF68">
    <property type="entry name" value="TRANSPORT PROTEIN YTVI-RELATED"/>
    <property type="match status" value="1"/>
</dbReference>
<feature type="transmembrane region" description="Helical" evidence="7">
    <location>
        <begin position="323"/>
        <end position="346"/>
    </location>
</feature>
<comment type="caution">
    <text evidence="8">The sequence shown here is derived from an EMBL/GenBank/DDBJ whole genome shotgun (WGS) entry which is preliminary data.</text>
</comment>
<feature type="transmembrane region" description="Helical" evidence="7">
    <location>
        <begin position="35"/>
        <end position="56"/>
    </location>
</feature>
<dbReference type="RefSeq" id="WP_051869937.1">
    <property type="nucleotide sequence ID" value="NZ_JPNB01000003.1"/>
</dbReference>
<evidence type="ECO:0000256" key="4">
    <source>
        <dbReference type="ARBA" id="ARBA00022989"/>
    </source>
</evidence>
<dbReference type="InterPro" id="IPR002549">
    <property type="entry name" value="AI-2E-like"/>
</dbReference>
<keyword evidence="9" id="KW-1185">Reference proteome</keyword>
<feature type="transmembrane region" description="Helical" evidence="7">
    <location>
        <begin position="12"/>
        <end position="29"/>
    </location>
</feature>
<gene>
    <name evidence="8" type="ORF">EDD76_11575</name>
</gene>
<reference evidence="8 9" key="1">
    <citation type="submission" date="2019-03" db="EMBL/GenBank/DDBJ databases">
        <title>Genomic Encyclopedia of Type Strains, Phase IV (KMG-IV): sequencing the most valuable type-strain genomes for metagenomic binning, comparative biology and taxonomic classification.</title>
        <authorList>
            <person name="Goeker M."/>
        </authorList>
    </citation>
    <scope>NUCLEOTIDE SEQUENCE [LARGE SCALE GENOMIC DNA]</scope>
    <source>
        <strain evidence="8 9">DSM 100556</strain>
    </source>
</reference>
<feature type="transmembrane region" description="Helical" evidence="7">
    <location>
        <begin position="167"/>
        <end position="186"/>
    </location>
</feature>
<dbReference type="PANTHER" id="PTHR21716">
    <property type="entry name" value="TRANSMEMBRANE PROTEIN"/>
    <property type="match status" value="1"/>
</dbReference>
<keyword evidence="3 7" id="KW-0812">Transmembrane</keyword>
<keyword evidence="5 7" id="KW-0472">Membrane</keyword>
<feature type="transmembrane region" description="Helical" evidence="7">
    <location>
        <begin position="285"/>
        <end position="303"/>
    </location>
</feature>
<evidence type="ECO:0000256" key="7">
    <source>
        <dbReference type="SAM" id="Phobius"/>
    </source>
</evidence>
<evidence type="ECO:0000256" key="5">
    <source>
        <dbReference type="ARBA" id="ARBA00023136"/>
    </source>
</evidence>
<dbReference type="GO" id="GO:0055085">
    <property type="term" value="P:transmembrane transport"/>
    <property type="evidence" value="ECO:0007669"/>
    <property type="project" value="TreeGrafter"/>
</dbReference>
<dbReference type="InterPro" id="IPR014227">
    <property type="entry name" value="YtvI-like"/>
</dbReference>
<dbReference type="Proteomes" id="UP000295718">
    <property type="component" value="Unassembled WGS sequence"/>
</dbReference>
<protein>
    <submittedName>
        <fullName evidence="8">Sporulation integral membrane protein YtvI</fullName>
    </submittedName>
</protein>
<name>A0A4V2QB84_9FIRM</name>
<feature type="transmembrane region" description="Helical" evidence="7">
    <location>
        <begin position="68"/>
        <end position="87"/>
    </location>
</feature>
<organism evidence="8 9">
    <name type="scientific">Kineothrix alysoides</name>
    <dbReference type="NCBI Taxonomy" id="1469948"/>
    <lineage>
        <taxon>Bacteria</taxon>
        <taxon>Bacillati</taxon>
        <taxon>Bacillota</taxon>
        <taxon>Clostridia</taxon>
        <taxon>Lachnospirales</taxon>
        <taxon>Lachnospiraceae</taxon>
        <taxon>Kineothrix</taxon>
    </lineage>
</organism>
<dbReference type="STRING" id="1469948.GCA_000732725_04058"/>
<keyword evidence="4 7" id="KW-1133">Transmembrane helix</keyword>
<evidence type="ECO:0000256" key="1">
    <source>
        <dbReference type="ARBA" id="ARBA00004141"/>
    </source>
</evidence>
<dbReference type="GO" id="GO:0016020">
    <property type="term" value="C:membrane"/>
    <property type="evidence" value="ECO:0007669"/>
    <property type="project" value="UniProtKB-SubCell"/>
</dbReference>